<dbReference type="InterPro" id="IPR008538">
    <property type="entry name" value="Uma2"/>
</dbReference>
<dbReference type="GO" id="GO:0004519">
    <property type="term" value="F:endonuclease activity"/>
    <property type="evidence" value="ECO:0007669"/>
    <property type="project" value="UniProtKB-KW"/>
</dbReference>
<keyword evidence="2" id="KW-0378">Hydrolase</keyword>
<feature type="domain" description="Putative restriction endonuclease" evidence="1">
    <location>
        <begin position="10"/>
        <end position="175"/>
    </location>
</feature>
<dbReference type="AlphaFoldDB" id="A0A8J7ANI8"/>
<dbReference type="Pfam" id="PF05685">
    <property type="entry name" value="Uma2"/>
    <property type="match status" value="1"/>
</dbReference>
<dbReference type="PANTHER" id="PTHR35400">
    <property type="entry name" value="SLR1083 PROTEIN"/>
    <property type="match status" value="1"/>
</dbReference>
<dbReference type="CDD" id="cd06260">
    <property type="entry name" value="DUF820-like"/>
    <property type="match status" value="1"/>
</dbReference>
<dbReference type="Gene3D" id="3.90.1570.10">
    <property type="entry name" value="tt1808, chain A"/>
    <property type="match status" value="1"/>
</dbReference>
<gene>
    <name evidence="2" type="ORF">IQ241_13680</name>
</gene>
<reference evidence="2" key="1">
    <citation type="submission" date="2020-10" db="EMBL/GenBank/DDBJ databases">
        <authorList>
            <person name="Castelo-Branco R."/>
            <person name="Eusebio N."/>
            <person name="Adriana R."/>
            <person name="Vieira A."/>
            <person name="Brugerolle De Fraissinette N."/>
            <person name="Rezende De Castro R."/>
            <person name="Schneider M.P."/>
            <person name="Vasconcelos V."/>
            <person name="Leao P.N."/>
        </authorList>
    </citation>
    <scope>NUCLEOTIDE SEQUENCE</scope>
    <source>
        <strain evidence="2">LEGE 07310</strain>
    </source>
</reference>
<dbReference type="PANTHER" id="PTHR35400:SF1">
    <property type="entry name" value="SLR1083 PROTEIN"/>
    <property type="match status" value="1"/>
</dbReference>
<dbReference type="RefSeq" id="WP_193908047.1">
    <property type="nucleotide sequence ID" value="NZ_JADEXG010000030.1"/>
</dbReference>
<dbReference type="InterPro" id="IPR012296">
    <property type="entry name" value="Nuclease_put_TT1808"/>
</dbReference>
<dbReference type="InterPro" id="IPR011335">
    <property type="entry name" value="Restrct_endonuc-II-like"/>
</dbReference>
<accession>A0A8J7ANI8</accession>
<keyword evidence="2" id="KW-0540">Nuclease</keyword>
<protein>
    <submittedName>
        <fullName evidence="2">Uma2 family endonuclease</fullName>
    </submittedName>
</protein>
<evidence type="ECO:0000313" key="2">
    <source>
        <dbReference type="EMBL" id="MBE9078330.1"/>
    </source>
</evidence>
<evidence type="ECO:0000313" key="3">
    <source>
        <dbReference type="Proteomes" id="UP000636505"/>
    </source>
</evidence>
<proteinExistence type="predicted"/>
<comment type="caution">
    <text evidence="2">The sequence shown here is derived from an EMBL/GenBank/DDBJ whole genome shotgun (WGS) entry which is preliminary data.</text>
</comment>
<dbReference type="SUPFAM" id="SSF52980">
    <property type="entry name" value="Restriction endonuclease-like"/>
    <property type="match status" value="1"/>
</dbReference>
<dbReference type="Proteomes" id="UP000636505">
    <property type="component" value="Unassembled WGS sequence"/>
</dbReference>
<keyword evidence="3" id="KW-1185">Reference proteome</keyword>
<sequence length="181" mass="20436">MTALAKWTVDDYHRLIDSGILSQRRVELLQGDLIEMAPEGPGHAYTTESGTSYLRAQLKHRAVVREAHPITLAQSEPQPDIAVVQPPRDRYRERHPSAAEIFWLIEVAQSTLAYDLGEKKRVYATAGIPEYWVIDLANRQIFRFSDPLGETYGTELRVSQGSLRPVAFPELDLQVGQFFSG</sequence>
<name>A0A8J7ANI8_9CYAN</name>
<keyword evidence="2" id="KW-0255">Endonuclease</keyword>
<dbReference type="EMBL" id="JADEXG010000030">
    <property type="protein sequence ID" value="MBE9078330.1"/>
    <property type="molecule type" value="Genomic_DNA"/>
</dbReference>
<organism evidence="2 3">
    <name type="scientific">Vasconcelosia minhoensis LEGE 07310</name>
    <dbReference type="NCBI Taxonomy" id="915328"/>
    <lineage>
        <taxon>Bacteria</taxon>
        <taxon>Bacillati</taxon>
        <taxon>Cyanobacteriota</taxon>
        <taxon>Cyanophyceae</taxon>
        <taxon>Nodosilineales</taxon>
        <taxon>Cymatolegaceae</taxon>
        <taxon>Vasconcelosia</taxon>
        <taxon>Vasconcelosia minhoensis</taxon>
    </lineage>
</organism>
<evidence type="ECO:0000259" key="1">
    <source>
        <dbReference type="Pfam" id="PF05685"/>
    </source>
</evidence>